<organism evidence="2">
    <name type="scientific">Proteinivorax hydrogeniformans</name>
    <dbReference type="NCBI Taxonomy" id="1826727"/>
    <lineage>
        <taxon>Bacteria</taxon>
        <taxon>Bacillati</taxon>
        <taxon>Bacillota</taxon>
        <taxon>Clostridia</taxon>
        <taxon>Eubacteriales</taxon>
        <taxon>Proteinivoracaceae</taxon>
        <taxon>Proteinivorax</taxon>
    </lineage>
</organism>
<dbReference type="EMBL" id="CP159485">
    <property type="protein sequence ID" value="XCI28266.1"/>
    <property type="molecule type" value="Genomic_DNA"/>
</dbReference>
<name>A0AAU8HRS8_9FIRM</name>
<sequence>MELLLILIFYGGPIAIVLYFLIKLAVKNAIRELEQEPINIYKKK</sequence>
<dbReference type="AlphaFoldDB" id="A0AAU8HRS8"/>
<reference evidence="2" key="2">
    <citation type="submission" date="2024-06" db="EMBL/GenBank/DDBJ databases">
        <authorList>
            <person name="Petrova K.O."/>
            <person name="Toshchakov S.V."/>
            <person name="Boltjanskaja Y.V."/>
            <person name="Kevbrin V.V."/>
        </authorList>
    </citation>
    <scope>NUCLEOTIDE SEQUENCE</scope>
    <source>
        <strain evidence="2">Z-710</strain>
    </source>
</reference>
<proteinExistence type="predicted"/>
<evidence type="ECO:0008006" key="3">
    <source>
        <dbReference type="Google" id="ProtNLM"/>
    </source>
</evidence>
<accession>A0AAU8HRS8</accession>
<keyword evidence="1" id="KW-0472">Membrane</keyword>
<evidence type="ECO:0000313" key="2">
    <source>
        <dbReference type="EMBL" id="XCI28266.1"/>
    </source>
</evidence>
<reference evidence="2" key="1">
    <citation type="journal article" date="2018" name="Antonie Van Leeuwenhoek">
        <title>Proteinivorax hydrogeniformans sp. nov., an anaerobic, haloalkaliphilic bacterium fermenting proteinaceous compounds with high hydrogen production.</title>
        <authorList>
            <person name="Boltyanskaya Y."/>
            <person name="Detkova E."/>
            <person name="Pimenov N."/>
            <person name="Kevbrin V."/>
        </authorList>
    </citation>
    <scope>NUCLEOTIDE SEQUENCE</scope>
    <source>
        <strain evidence="2">Z-710</strain>
    </source>
</reference>
<feature type="transmembrane region" description="Helical" evidence="1">
    <location>
        <begin position="6"/>
        <end position="26"/>
    </location>
</feature>
<protein>
    <recommendedName>
        <fullName evidence="3">YvrJ family protein</fullName>
    </recommendedName>
</protein>
<keyword evidence="1" id="KW-0812">Transmembrane</keyword>
<keyword evidence="1" id="KW-1133">Transmembrane helix</keyword>
<dbReference type="RefSeq" id="WP_353892836.1">
    <property type="nucleotide sequence ID" value="NZ_CP159485.1"/>
</dbReference>
<evidence type="ECO:0000256" key="1">
    <source>
        <dbReference type="SAM" id="Phobius"/>
    </source>
</evidence>
<gene>
    <name evidence="2" type="ORF">PRVXH_002219</name>
</gene>